<accession>A0ABY2QW76</accession>
<reference evidence="1 2" key="1">
    <citation type="submission" date="2019-04" db="EMBL/GenBank/DDBJ databases">
        <title>Genome sequence of strain 7209-2.</title>
        <authorList>
            <person name="Gao J."/>
            <person name="Sun J."/>
        </authorList>
    </citation>
    <scope>NUCLEOTIDE SEQUENCE [LARGE SCALE GENOMIC DNA]</scope>
    <source>
        <strain evidence="1 2">7209-2</strain>
    </source>
</reference>
<dbReference type="EMBL" id="STGT01000003">
    <property type="protein sequence ID" value="THV13715.1"/>
    <property type="molecule type" value="Genomic_DNA"/>
</dbReference>
<keyword evidence="2" id="KW-1185">Reference proteome</keyword>
<sequence length="124" mass="14241">MKDKLATDETIETVLPHLSDPDGYVRRVFREMHTHEDIRDRLSVRIGVQGTGQKPYFRIVLDAVAGQEDRDDQIIGAFYDNGDPLKTSANTNSNWSTATTTYSGVRAILERWMNQRKQERSIRT</sequence>
<evidence type="ECO:0000313" key="2">
    <source>
        <dbReference type="Proteomes" id="UP000309667"/>
    </source>
</evidence>
<gene>
    <name evidence="1" type="ORF">E9677_12445</name>
</gene>
<dbReference type="Proteomes" id="UP000309667">
    <property type="component" value="Unassembled WGS sequence"/>
</dbReference>
<protein>
    <submittedName>
        <fullName evidence="1">Uncharacterized protein</fullName>
    </submittedName>
</protein>
<organism evidence="1 2">
    <name type="scientific">Rhizobium rhizophilum</name>
    <dbReference type="NCBI Taxonomy" id="1850373"/>
    <lineage>
        <taxon>Bacteria</taxon>
        <taxon>Pseudomonadati</taxon>
        <taxon>Pseudomonadota</taxon>
        <taxon>Alphaproteobacteria</taxon>
        <taxon>Hyphomicrobiales</taxon>
        <taxon>Rhizobiaceae</taxon>
        <taxon>Rhizobium/Agrobacterium group</taxon>
        <taxon>Rhizobium</taxon>
    </lineage>
</organism>
<evidence type="ECO:0000313" key="1">
    <source>
        <dbReference type="EMBL" id="THV13715.1"/>
    </source>
</evidence>
<proteinExistence type="predicted"/>
<dbReference type="RefSeq" id="WP_136558423.1">
    <property type="nucleotide sequence ID" value="NZ_STGT01000003.1"/>
</dbReference>
<comment type="caution">
    <text evidence="1">The sequence shown here is derived from an EMBL/GenBank/DDBJ whole genome shotgun (WGS) entry which is preliminary data.</text>
</comment>
<name>A0ABY2QW76_9HYPH</name>